<reference evidence="2 3" key="1">
    <citation type="journal article" date="2021" name="Int. J. Syst. Evol. Microbiol.">
        <title>Amazonocrinis nigriterrae gen. nov., sp. nov., Atlanticothrix silvestris gen. nov., sp. nov. and Dendronalium phyllosphericum gen. nov., sp. nov., nostocacean cyanobacteria from Brazilian environments.</title>
        <authorList>
            <person name="Alvarenga D.O."/>
            <person name="Andreote A.P.D."/>
            <person name="Branco L.H.Z."/>
            <person name="Delbaje E."/>
            <person name="Cruz R.B."/>
            <person name="Varani A.M."/>
            <person name="Fiore M.F."/>
        </authorList>
    </citation>
    <scope>NUCLEOTIDE SEQUENCE [LARGE SCALE GENOMIC DNA]</scope>
    <source>
        <strain evidence="2 3">CENA369</strain>
    </source>
</reference>
<dbReference type="EMBL" id="JAECZA010000291">
    <property type="protein sequence ID" value="MBH8577753.1"/>
    <property type="molecule type" value="Genomic_DNA"/>
</dbReference>
<keyword evidence="1" id="KW-1133">Transmembrane helix</keyword>
<proteinExistence type="predicted"/>
<organism evidence="2 3">
    <name type="scientific">Dendronalium phyllosphericum CENA369</name>
    <dbReference type="NCBI Taxonomy" id="1725256"/>
    <lineage>
        <taxon>Bacteria</taxon>
        <taxon>Bacillati</taxon>
        <taxon>Cyanobacteriota</taxon>
        <taxon>Cyanophyceae</taxon>
        <taxon>Nostocales</taxon>
        <taxon>Nostocaceae</taxon>
        <taxon>Dendronalium</taxon>
        <taxon>Dendronalium phyllosphericum</taxon>
    </lineage>
</organism>
<feature type="transmembrane region" description="Helical" evidence="1">
    <location>
        <begin position="39"/>
        <end position="58"/>
    </location>
</feature>
<keyword evidence="3" id="KW-1185">Reference proteome</keyword>
<evidence type="ECO:0000256" key="1">
    <source>
        <dbReference type="SAM" id="Phobius"/>
    </source>
</evidence>
<protein>
    <submittedName>
        <fullName evidence="2">Uncharacterized protein</fullName>
    </submittedName>
</protein>
<evidence type="ECO:0000313" key="2">
    <source>
        <dbReference type="EMBL" id="MBH8577753.1"/>
    </source>
</evidence>
<dbReference type="AlphaFoldDB" id="A0A8J7LJJ8"/>
<gene>
    <name evidence="2" type="ORF">I8752_33275</name>
</gene>
<name>A0A8J7LJJ8_9NOST</name>
<accession>A0A8J7LJJ8</accession>
<comment type="caution">
    <text evidence="2">The sequence shown here is derived from an EMBL/GenBank/DDBJ whole genome shotgun (WGS) entry which is preliminary data.</text>
</comment>
<sequence>MRNIFITKSAETLEIVFPAKGSIGIEILDLLGGIKSDSFILLLLFNIHMFMLSLGLMIFESASLIINSYYFNFSSDYFFVWIILDSILCIWSLRWIIICSFGTIHLRIHNQSITFSQKFLGIQALSRSLSSPIFRKNICMLVSTAVSYKLINLKNQEEYKKEPPSLIIWEGIQKHDLRKYLNKDLTLIERDRIAQEISNFLGIAITSENLSGITIPLDKLSDIKVELPRIPKPIGSDILFTKKKDTLEVIIPCLSNFSKLEINQRDFYLNCSASNCQYAKGLQDNRHHILNLLSINKIYKQFSYKHKGGRYKGQISTKIKELSPDLFICTQHNRYRLGSRLTLPEHYWLAQELSEFLNVPIIWE</sequence>
<dbReference type="RefSeq" id="WP_214436440.1">
    <property type="nucleotide sequence ID" value="NZ_CAWPUQ010000227.1"/>
</dbReference>
<keyword evidence="1" id="KW-0812">Transmembrane</keyword>
<dbReference type="Proteomes" id="UP000662314">
    <property type="component" value="Unassembled WGS sequence"/>
</dbReference>
<feature type="transmembrane region" description="Helical" evidence="1">
    <location>
        <begin position="78"/>
        <end position="97"/>
    </location>
</feature>
<keyword evidence="1" id="KW-0472">Membrane</keyword>
<evidence type="ECO:0000313" key="3">
    <source>
        <dbReference type="Proteomes" id="UP000662314"/>
    </source>
</evidence>